<dbReference type="GO" id="GO:0006508">
    <property type="term" value="P:proteolysis"/>
    <property type="evidence" value="ECO:0007669"/>
    <property type="project" value="UniProtKB-KW"/>
</dbReference>
<sequence length="380" mass="42888">MLLTVVFGESTSYLEIFPDMDLEAFVQMCLIEIPALSRVTFSAMQLVCNGTSILLTRENMQKEIQSFGIKDGDLVNIQKNPIPAAQPRSQPSAAQMPSSSSGAPNINALVSNLVKSIKVPGTVAQDDKERKMTRNLFESLVNPGRVDYLRAMAPDLVAAYEANSTDYEAFHKAYIKYKEEDSRRNKLMYDENSEEGQRLIAERIAKENIEMMHQHAMEHMPEAFIPVYMLYIKMKINNHPVIAFVDSGAQASILSESCAKRCDVFRFADTRFRAVAQGVGGSEKFTGRIHSCQVQVENHFFLCPFDVMPDRNMDILFGLNALRRHHCCIDLKKGVLRFGDGTETPFLDEEAHRREMQAIGFDSVDAFHQNEDQTKPEGDK</sequence>
<evidence type="ECO:0000256" key="5">
    <source>
        <dbReference type="SAM" id="MobiDB-lite"/>
    </source>
</evidence>
<proteinExistence type="inferred from homology"/>
<dbReference type="EMBL" id="JAKKPZ010000303">
    <property type="protein sequence ID" value="KAI1696855.1"/>
    <property type="molecule type" value="Genomic_DNA"/>
</dbReference>
<keyword evidence="4" id="KW-0378">Hydrolase</keyword>
<comment type="similarity">
    <text evidence="1">Belongs to the DDI1 family.</text>
</comment>
<dbReference type="PANTHER" id="PTHR12917:SF1">
    <property type="entry name" value="AT13091P"/>
    <property type="match status" value="1"/>
</dbReference>
<dbReference type="InterPro" id="IPR019103">
    <property type="entry name" value="Peptidase_aspartic_DDI1-type"/>
</dbReference>
<evidence type="ECO:0000256" key="3">
    <source>
        <dbReference type="ARBA" id="ARBA00022750"/>
    </source>
</evidence>
<dbReference type="SUPFAM" id="SSF50630">
    <property type="entry name" value="Acid proteases"/>
    <property type="match status" value="1"/>
</dbReference>
<dbReference type="PROSITE" id="PS50175">
    <property type="entry name" value="ASP_PROT_RETROV"/>
    <property type="match status" value="1"/>
</dbReference>
<feature type="domain" description="Peptidase A2" evidence="6">
    <location>
        <begin position="241"/>
        <end position="281"/>
    </location>
</feature>
<feature type="region of interest" description="Disordered" evidence="5">
    <location>
        <begin position="82"/>
        <end position="101"/>
    </location>
</feature>
<keyword evidence="2 7" id="KW-0645">Protease</keyword>
<evidence type="ECO:0000313" key="7">
    <source>
        <dbReference type="EMBL" id="KAI1696855.1"/>
    </source>
</evidence>
<dbReference type="InterPro" id="IPR021109">
    <property type="entry name" value="Peptidase_aspartic_dom_sf"/>
</dbReference>
<gene>
    <name evidence="7" type="ORF">DdX_18839</name>
</gene>
<dbReference type="Pfam" id="PF09668">
    <property type="entry name" value="Asp_protease"/>
    <property type="match status" value="1"/>
</dbReference>
<evidence type="ECO:0000259" key="6">
    <source>
        <dbReference type="PROSITE" id="PS50175"/>
    </source>
</evidence>
<comment type="caution">
    <text evidence="7">The sequence shown here is derived from an EMBL/GenBank/DDBJ whole genome shotgun (WGS) entry which is preliminary data.</text>
</comment>
<reference evidence="7" key="1">
    <citation type="submission" date="2022-01" db="EMBL/GenBank/DDBJ databases">
        <title>Genome Sequence Resource for Two Populations of Ditylenchus destructor, the Migratory Endoparasitic Phytonematode.</title>
        <authorList>
            <person name="Zhang H."/>
            <person name="Lin R."/>
            <person name="Xie B."/>
        </authorList>
    </citation>
    <scope>NUCLEOTIDE SEQUENCE</scope>
    <source>
        <strain evidence="7">BazhouSP</strain>
    </source>
</reference>
<dbReference type="AlphaFoldDB" id="A0AAD4MJZ1"/>
<organism evidence="7 8">
    <name type="scientific">Ditylenchus destructor</name>
    <dbReference type="NCBI Taxonomy" id="166010"/>
    <lineage>
        <taxon>Eukaryota</taxon>
        <taxon>Metazoa</taxon>
        <taxon>Ecdysozoa</taxon>
        <taxon>Nematoda</taxon>
        <taxon>Chromadorea</taxon>
        <taxon>Rhabditida</taxon>
        <taxon>Tylenchina</taxon>
        <taxon>Tylenchomorpha</taxon>
        <taxon>Sphaerularioidea</taxon>
        <taxon>Anguinidae</taxon>
        <taxon>Anguininae</taxon>
        <taxon>Ditylenchus</taxon>
    </lineage>
</organism>
<dbReference type="PANTHER" id="PTHR12917">
    <property type="entry name" value="ASPARTYL PROTEASE DDI-RELATED"/>
    <property type="match status" value="1"/>
</dbReference>
<evidence type="ECO:0000256" key="4">
    <source>
        <dbReference type="ARBA" id="ARBA00022801"/>
    </source>
</evidence>
<dbReference type="Proteomes" id="UP001201812">
    <property type="component" value="Unassembled WGS sequence"/>
</dbReference>
<dbReference type="InterPro" id="IPR001995">
    <property type="entry name" value="Peptidase_A2_cat"/>
</dbReference>
<dbReference type="Gene3D" id="2.40.70.10">
    <property type="entry name" value="Acid Proteases"/>
    <property type="match status" value="1"/>
</dbReference>
<dbReference type="GO" id="GO:0004190">
    <property type="term" value="F:aspartic-type endopeptidase activity"/>
    <property type="evidence" value="ECO:0007669"/>
    <property type="project" value="UniProtKB-KW"/>
</dbReference>
<keyword evidence="8" id="KW-1185">Reference proteome</keyword>
<dbReference type="CDD" id="cd05479">
    <property type="entry name" value="RP_DDI"/>
    <property type="match status" value="1"/>
</dbReference>
<evidence type="ECO:0000256" key="2">
    <source>
        <dbReference type="ARBA" id="ARBA00022670"/>
    </source>
</evidence>
<evidence type="ECO:0000256" key="1">
    <source>
        <dbReference type="ARBA" id="ARBA00009136"/>
    </source>
</evidence>
<keyword evidence="3" id="KW-0064">Aspartyl protease</keyword>
<accession>A0AAD4MJZ1</accession>
<protein>
    <submittedName>
        <fullName evidence="7">Aspartyl protease domain-containing protein</fullName>
    </submittedName>
</protein>
<name>A0AAD4MJZ1_9BILA</name>
<evidence type="ECO:0000313" key="8">
    <source>
        <dbReference type="Proteomes" id="UP001201812"/>
    </source>
</evidence>